<dbReference type="CDD" id="cd00038">
    <property type="entry name" value="CAP_ED"/>
    <property type="match status" value="2"/>
</dbReference>
<dbReference type="InterPro" id="IPR012198">
    <property type="entry name" value="cAMP_dep_PK_reg_su"/>
</dbReference>
<organism evidence="8 9">
    <name type="scientific">Cordylochernes scorpioides</name>
    <dbReference type="NCBI Taxonomy" id="51811"/>
    <lineage>
        <taxon>Eukaryota</taxon>
        <taxon>Metazoa</taxon>
        <taxon>Ecdysozoa</taxon>
        <taxon>Arthropoda</taxon>
        <taxon>Chelicerata</taxon>
        <taxon>Arachnida</taxon>
        <taxon>Pseudoscorpiones</taxon>
        <taxon>Cheliferoidea</taxon>
        <taxon>Chernetidae</taxon>
        <taxon>Cordylochernes</taxon>
    </lineage>
</organism>
<dbReference type="PROSITE" id="PS50042">
    <property type="entry name" value="CNMP_BINDING_3"/>
    <property type="match status" value="2"/>
</dbReference>
<dbReference type="InterPro" id="IPR018488">
    <property type="entry name" value="cNMP-bd_CS"/>
</dbReference>
<comment type="similarity">
    <text evidence="1">Belongs to the cAMP-dependent kinase regulatory chain family.</text>
</comment>
<evidence type="ECO:0000259" key="7">
    <source>
        <dbReference type="PROSITE" id="PS50042"/>
    </source>
</evidence>
<evidence type="ECO:0000256" key="6">
    <source>
        <dbReference type="ARBA" id="ARBA00023149"/>
    </source>
</evidence>
<feature type="domain" description="Cyclic nucleotide-binding" evidence="7">
    <location>
        <begin position="43"/>
        <end position="159"/>
    </location>
</feature>
<protein>
    <submittedName>
        <fullName evidence="8">PRKAR1A</fullName>
    </submittedName>
</protein>
<dbReference type="PROSITE" id="PS00889">
    <property type="entry name" value="CNMP_BINDING_2"/>
    <property type="match status" value="1"/>
</dbReference>
<evidence type="ECO:0000256" key="4">
    <source>
        <dbReference type="ARBA" id="ARBA00022737"/>
    </source>
</evidence>
<dbReference type="InterPro" id="IPR014710">
    <property type="entry name" value="RmlC-like_jellyroll"/>
</dbReference>
<keyword evidence="5" id="KW-0547">Nucleotide-binding</keyword>
<dbReference type="Gene3D" id="2.60.120.10">
    <property type="entry name" value="Jelly Rolls"/>
    <property type="match status" value="2"/>
</dbReference>
<keyword evidence="9" id="KW-1185">Reference proteome</keyword>
<keyword evidence="4" id="KW-0677">Repeat</keyword>
<dbReference type="PANTHER" id="PTHR11635">
    <property type="entry name" value="CAMP-DEPENDENT PROTEIN KINASE REGULATORY CHAIN"/>
    <property type="match status" value="1"/>
</dbReference>
<dbReference type="PIRSF" id="PIRSF000548">
    <property type="entry name" value="PK_regulatory"/>
    <property type="match status" value="1"/>
</dbReference>
<evidence type="ECO:0000256" key="1">
    <source>
        <dbReference type="ARBA" id="ARBA00005753"/>
    </source>
</evidence>
<dbReference type="PRINTS" id="PR00103">
    <property type="entry name" value="CAMPKINASE"/>
</dbReference>
<keyword evidence="3" id="KW-0116">cAMP-binding</keyword>
<dbReference type="Proteomes" id="UP001235939">
    <property type="component" value="Chromosome 03"/>
</dbReference>
<sequence length="288" mass="32517">MVRANRQITLEDIEDGLNEDCSHFSVHKIVSETLGYRKVSARDIFDAMFPVVHKAGEVIIQQGDEGDNFYVIDQGEVDVYVNGNNVCSIGETGSFGELALIYGLPRAATVKLTQYCLSSVWSQAKADIKLWAIDRDTYRRILMGSTIKKRKMYENFLSKITFLQSLDKWEKLTIADALVPCSFEDGEVVIEQGKPGDDFYIIEEGTAIVYQRRSPNEPEEEVGKLGCSDYFGEIALILDRPRAATVRAQGKLKCIKLDRARFERLLGPCRDILKRNLTHYNSLISLTS</sequence>
<dbReference type="InterPro" id="IPR018490">
    <property type="entry name" value="cNMP-bd_dom_sf"/>
</dbReference>
<dbReference type="InterPro" id="IPR000595">
    <property type="entry name" value="cNMP-bd_dom"/>
</dbReference>
<dbReference type="PROSITE" id="PS00888">
    <property type="entry name" value="CNMP_BINDING_1"/>
    <property type="match status" value="1"/>
</dbReference>
<gene>
    <name evidence="8" type="ORF">LAZ67_3003728</name>
</gene>
<dbReference type="SMART" id="SM00100">
    <property type="entry name" value="cNMP"/>
    <property type="match status" value="2"/>
</dbReference>
<evidence type="ECO:0000256" key="2">
    <source>
        <dbReference type="ARBA" id="ARBA00022553"/>
    </source>
</evidence>
<reference evidence="8 9" key="1">
    <citation type="submission" date="2022-01" db="EMBL/GenBank/DDBJ databases">
        <title>A chromosomal length assembly of Cordylochernes scorpioides.</title>
        <authorList>
            <person name="Zeh D."/>
            <person name="Zeh J."/>
        </authorList>
    </citation>
    <scope>NUCLEOTIDE SEQUENCE [LARGE SCALE GENOMIC DNA]</scope>
    <source>
        <strain evidence="8">IN4F17</strain>
        <tissue evidence="8">Whole Body</tissue>
    </source>
</reference>
<dbReference type="SUPFAM" id="SSF51206">
    <property type="entry name" value="cAMP-binding domain-like"/>
    <property type="match status" value="2"/>
</dbReference>
<dbReference type="EMBL" id="CP092865">
    <property type="protein sequence ID" value="UYV65257.1"/>
    <property type="molecule type" value="Genomic_DNA"/>
</dbReference>
<evidence type="ECO:0000256" key="3">
    <source>
        <dbReference type="ARBA" id="ARBA00022566"/>
    </source>
</evidence>
<evidence type="ECO:0000313" key="9">
    <source>
        <dbReference type="Proteomes" id="UP001235939"/>
    </source>
</evidence>
<accession>A0ABY6K9S7</accession>
<keyword evidence="6" id="KW-0114">cAMP</keyword>
<evidence type="ECO:0000256" key="5">
    <source>
        <dbReference type="ARBA" id="ARBA00022741"/>
    </source>
</evidence>
<dbReference type="Pfam" id="PF00027">
    <property type="entry name" value="cNMP_binding"/>
    <property type="match status" value="2"/>
</dbReference>
<name>A0ABY6K9S7_9ARAC</name>
<dbReference type="PANTHER" id="PTHR11635:SF152">
    <property type="entry name" value="CAMP-DEPENDENT PROTEIN KINASE TYPE I REGULATORY SUBUNIT-RELATED"/>
    <property type="match status" value="1"/>
</dbReference>
<dbReference type="InterPro" id="IPR050503">
    <property type="entry name" value="cAMP-dep_PK_reg_su-like"/>
</dbReference>
<keyword evidence="2" id="KW-0597">Phosphoprotein</keyword>
<proteinExistence type="inferred from homology"/>
<feature type="domain" description="Cyclic nucleotide-binding" evidence="7">
    <location>
        <begin position="162"/>
        <end position="283"/>
    </location>
</feature>
<evidence type="ECO:0000313" key="8">
    <source>
        <dbReference type="EMBL" id="UYV65257.1"/>
    </source>
</evidence>